<feature type="compositionally biased region" description="Polar residues" evidence="1">
    <location>
        <begin position="517"/>
        <end position="535"/>
    </location>
</feature>
<protein>
    <recommendedName>
        <fullName evidence="4">HNH nuclease domain-containing protein</fullName>
    </recommendedName>
</protein>
<reference evidence="2 3" key="1">
    <citation type="submission" date="2024-01" db="EMBL/GenBank/DDBJ databases">
        <title>A draft genome for a cacao thread blight-causing isolate of Paramarasmius palmivorus.</title>
        <authorList>
            <person name="Baruah I.K."/>
            <person name="Bukari Y."/>
            <person name="Amoako-Attah I."/>
            <person name="Meinhardt L.W."/>
            <person name="Bailey B.A."/>
            <person name="Cohen S.P."/>
        </authorList>
    </citation>
    <scope>NUCLEOTIDE SEQUENCE [LARGE SCALE GENOMIC DNA]</scope>
    <source>
        <strain evidence="2 3">GH-12</strain>
    </source>
</reference>
<feature type="compositionally biased region" description="Basic and acidic residues" evidence="1">
    <location>
        <begin position="329"/>
        <end position="344"/>
    </location>
</feature>
<dbReference type="AlphaFoldDB" id="A0AAW0CBU2"/>
<feature type="compositionally biased region" description="Basic residues" evidence="1">
    <location>
        <begin position="617"/>
        <end position="627"/>
    </location>
</feature>
<feature type="region of interest" description="Disordered" evidence="1">
    <location>
        <begin position="517"/>
        <end position="627"/>
    </location>
</feature>
<feature type="region of interest" description="Disordered" evidence="1">
    <location>
        <begin position="283"/>
        <end position="497"/>
    </location>
</feature>
<keyword evidence="3" id="KW-1185">Reference proteome</keyword>
<evidence type="ECO:0000313" key="2">
    <source>
        <dbReference type="EMBL" id="KAK7037315.1"/>
    </source>
</evidence>
<evidence type="ECO:0008006" key="4">
    <source>
        <dbReference type="Google" id="ProtNLM"/>
    </source>
</evidence>
<accession>A0AAW0CBU2</accession>
<evidence type="ECO:0000256" key="1">
    <source>
        <dbReference type="SAM" id="MobiDB-lite"/>
    </source>
</evidence>
<proteinExistence type="predicted"/>
<gene>
    <name evidence="2" type="ORF">VNI00_011306</name>
</gene>
<feature type="compositionally biased region" description="Basic and acidic residues" evidence="1">
    <location>
        <begin position="373"/>
        <end position="384"/>
    </location>
</feature>
<feature type="compositionally biased region" description="Acidic residues" evidence="1">
    <location>
        <begin position="296"/>
        <end position="309"/>
    </location>
</feature>
<dbReference type="Proteomes" id="UP001383192">
    <property type="component" value="Unassembled WGS sequence"/>
</dbReference>
<name>A0AAW0CBU2_9AGAR</name>
<evidence type="ECO:0000313" key="3">
    <source>
        <dbReference type="Proteomes" id="UP001383192"/>
    </source>
</evidence>
<organism evidence="2 3">
    <name type="scientific">Paramarasmius palmivorus</name>
    <dbReference type="NCBI Taxonomy" id="297713"/>
    <lineage>
        <taxon>Eukaryota</taxon>
        <taxon>Fungi</taxon>
        <taxon>Dikarya</taxon>
        <taxon>Basidiomycota</taxon>
        <taxon>Agaricomycotina</taxon>
        <taxon>Agaricomycetes</taxon>
        <taxon>Agaricomycetidae</taxon>
        <taxon>Agaricales</taxon>
        <taxon>Marasmiineae</taxon>
        <taxon>Marasmiaceae</taxon>
        <taxon>Paramarasmius</taxon>
    </lineage>
</organism>
<feature type="compositionally biased region" description="Polar residues" evidence="1">
    <location>
        <begin position="460"/>
        <end position="478"/>
    </location>
</feature>
<feature type="compositionally biased region" description="Acidic residues" evidence="1">
    <location>
        <begin position="362"/>
        <end position="371"/>
    </location>
</feature>
<sequence>MARQFRDSTRYVPAGKYTEEVSGLTSSPEHRGSNADYIQPCSGTPALKLTRKGKSSLRSPLPKWQRNRVVDRSRYGKRCGFSRESFIGNCDNEFFHAMERCTPEQTTQHLAPQWGVDDLDVDSSANIGVATSSLHKAFDSRAFILVPEREVLQEIKKYAANPGKKNDFEQIFKREFWVYTFMPLTWNKERWIWIKNLDESTEKKDEDRFADAPGYTHYNPCADHDTEPPPRTFEFHIHPFFMIYNAGQKLEVLQGSDVYNTAIEKDSRLIMIRQIYNIWMNEYTGPDPIPPPPTDHEDDNDPEVPDEGQNELCQDGERKDPVPAATEGEETRRDEVEDPSDKGKRPLRVPELLENLGNYADSSDDEPDQEEPGVGRKEASRVSGDEQSTIVPPGPPQSTVAGPSSAVDGDIVPHGRRRNLGGRRAKSMMSAPLLERLARDNKLGGNGKRQAAMTDGGYIRNSSPDSAPGSSPTPQNRLGSPFPLSRQGTSTSIQPLPALPKLLRAHIAVGQSGNVRLGQNLNQDSQGLPSSSLDVQAQALRRSSRPHRGSVAGRSTGSGGTMNSSARTMAGPGPGTRSTASAGSSRARLGGGSLRVPVEDPSDESGDGSGEYLPNNSKRRKQKHQHQ</sequence>
<dbReference type="EMBL" id="JAYKXP010000048">
    <property type="protein sequence ID" value="KAK7037315.1"/>
    <property type="molecule type" value="Genomic_DNA"/>
</dbReference>
<feature type="region of interest" description="Disordered" evidence="1">
    <location>
        <begin position="19"/>
        <end position="38"/>
    </location>
</feature>
<comment type="caution">
    <text evidence="2">The sequence shown here is derived from an EMBL/GenBank/DDBJ whole genome shotgun (WGS) entry which is preliminary data.</text>
</comment>
<feature type="compositionally biased region" description="Basic residues" evidence="1">
    <location>
        <begin position="414"/>
        <end position="426"/>
    </location>
</feature>
<feature type="compositionally biased region" description="Low complexity" evidence="1">
    <location>
        <begin position="575"/>
        <end position="588"/>
    </location>
</feature>